<dbReference type="Pfam" id="PF03963">
    <property type="entry name" value="FlgD"/>
    <property type="match status" value="1"/>
</dbReference>
<evidence type="ECO:0000256" key="2">
    <source>
        <dbReference type="ARBA" id="ARBA00022795"/>
    </source>
</evidence>
<feature type="region of interest" description="Disordered" evidence="3">
    <location>
        <begin position="143"/>
        <end position="164"/>
    </location>
</feature>
<keyword evidence="4" id="KW-0282">Flagellum</keyword>
<proteinExistence type="inferred from homology"/>
<evidence type="ECO:0000313" key="5">
    <source>
        <dbReference type="Proteomes" id="UP000665561"/>
    </source>
</evidence>
<gene>
    <name evidence="4" type="ORF">GT019_01125</name>
</gene>
<evidence type="ECO:0000256" key="3">
    <source>
        <dbReference type="SAM" id="MobiDB-lite"/>
    </source>
</evidence>
<reference evidence="4 5" key="1">
    <citation type="submission" date="2020-01" db="EMBL/GenBank/DDBJ databases">
        <title>Paenibacillus soybeanensis sp. nov. isolated from the nodules of soybean (Glycine max(L.) Merr).</title>
        <authorList>
            <person name="Wang H."/>
        </authorList>
    </citation>
    <scope>NUCLEOTIDE SEQUENCE [LARGE SCALE GENOMIC DNA]</scope>
    <source>
        <strain evidence="4 5">T1</strain>
    </source>
</reference>
<sequence length="164" mass="17816">MPDRVSTQNVWPYYSSSNVQAAANKPEDTSLGKDDFLKILVTQLQNQDPMQPLEDKDFIAQMAQFTSVEQLVNMSDQLTALRQNLGMASTMIGKNVQWYDYSDTGEMIPQNGVVDSIVIKDNVQYARVGDKDIDLSAIVAIGSDDAGSEGGDTDESEGGDAVNG</sequence>
<keyword evidence="2" id="KW-1005">Bacterial flagellum biogenesis</keyword>
<evidence type="ECO:0000256" key="1">
    <source>
        <dbReference type="ARBA" id="ARBA00010577"/>
    </source>
</evidence>
<comment type="caution">
    <text evidence="4">The sequence shown here is derived from an EMBL/GenBank/DDBJ whole genome shotgun (WGS) entry which is preliminary data.</text>
</comment>
<evidence type="ECO:0000313" key="4">
    <source>
        <dbReference type="EMBL" id="NBD22465.1"/>
    </source>
</evidence>
<protein>
    <submittedName>
        <fullName evidence="4">Flagellar hook capping protein</fullName>
    </submittedName>
</protein>
<dbReference type="InterPro" id="IPR005648">
    <property type="entry name" value="FlgD"/>
</dbReference>
<keyword evidence="5" id="KW-1185">Reference proteome</keyword>
<dbReference type="Proteomes" id="UP000665561">
    <property type="component" value="Unassembled WGS sequence"/>
</dbReference>
<keyword evidence="4" id="KW-0966">Cell projection</keyword>
<dbReference type="EMBL" id="JAAAMV010000001">
    <property type="protein sequence ID" value="NBD22465.1"/>
    <property type="molecule type" value="Genomic_DNA"/>
</dbReference>
<organism evidence="4 5">
    <name type="scientific">Paenibacillus glycinis</name>
    <dbReference type="NCBI Taxonomy" id="2697035"/>
    <lineage>
        <taxon>Bacteria</taxon>
        <taxon>Bacillati</taxon>
        <taxon>Bacillota</taxon>
        <taxon>Bacilli</taxon>
        <taxon>Bacillales</taxon>
        <taxon>Paenibacillaceae</taxon>
        <taxon>Paenibacillus</taxon>
    </lineage>
</organism>
<name>A0ABW9XIM2_9BACL</name>
<dbReference type="RefSeq" id="WP_161740346.1">
    <property type="nucleotide sequence ID" value="NZ_JAAAMV010000001.1"/>
</dbReference>
<accession>A0ABW9XIM2</accession>
<comment type="similarity">
    <text evidence="1">Belongs to the FlgD family.</text>
</comment>
<keyword evidence="4" id="KW-0969">Cilium</keyword>